<dbReference type="InterPro" id="IPR046947">
    <property type="entry name" value="LytR-like"/>
</dbReference>
<evidence type="ECO:0000259" key="4">
    <source>
        <dbReference type="PROSITE" id="PS50110"/>
    </source>
</evidence>
<evidence type="ECO:0000313" key="7">
    <source>
        <dbReference type="Proteomes" id="UP000001299"/>
    </source>
</evidence>
<dbReference type="EMBL" id="CP001810">
    <property type="protein sequence ID" value="ADL34832.1"/>
    <property type="molecule type" value="Genomic_DNA"/>
</dbReference>
<organism evidence="6 7">
    <name type="scientific">Butyrivibrio proteoclasticus (strain ATCC 51982 / DSM 14932 / B316)</name>
    <name type="common">Clostridium proteoclasticum</name>
    <dbReference type="NCBI Taxonomy" id="515622"/>
    <lineage>
        <taxon>Bacteria</taxon>
        <taxon>Bacillati</taxon>
        <taxon>Bacillota</taxon>
        <taxon>Clostridia</taxon>
        <taxon>Lachnospirales</taxon>
        <taxon>Lachnospiraceae</taxon>
        <taxon>Butyrivibrio</taxon>
    </lineage>
</organism>
<dbReference type="Gene3D" id="2.40.50.1020">
    <property type="entry name" value="LytTr DNA-binding domain"/>
    <property type="match status" value="1"/>
</dbReference>
<keyword evidence="7" id="KW-1185">Reference proteome</keyword>
<dbReference type="Pfam" id="PF04397">
    <property type="entry name" value="LytTR"/>
    <property type="match status" value="1"/>
</dbReference>
<dbReference type="KEGG" id="bpb:bpr_I2099"/>
<dbReference type="PROSITE" id="PS50930">
    <property type="entry name" value="HTH_LYTTR"/>
    <property type="match status" value="1"/>
</dbReference>
<dbReference type="PROSITE" id="PS50110">
    <property type="entry name" value="RESPONSE_REGULATORY"/>
    <property type="match status" value="1"/>
</dbReference>
<sequence>MFQLAIVEDEDSYAAQLIEYIEQYQAESGNYFKVTRFTDGDEITNGYKGQFDIILMDIEMKLMDGMTAAEEIRKLDSDVIIMFITNMTNYAIRGYQVDALDYVLKPVSYFAFSQKLGRAISRIKKTPSKIISVDMPSGVKKLEIDNIFYIESEGHNLNFYTTSGEFTIRAKMGDFEEQLSPYNFFRSNKGYLVNLKYVDGVENGSCIIAGKNLLISRARKNDFMTALTDYMASLP</sequence>
<dbReference type="RefSeq" id="WP_013281486.1">
    <property type="nucleotide sequence ID" value="NC_014387.1"/>
</dbReference>
<dbReference type="STRING" id="515622.bpr_I2099"/>
<evidence type="ECO:0000256" key="3">
    <source>
        <dbReference type="PROSITE-ProRule" id="PRU00169"/>
    </source>
</evidence>
<dbReference type="AlphaFoldDB" id="E0RVI3"/>
<keyword evidence="3" id="KW-0597">Phosphoprotein</keyword>
<comment type="function">
    <text evidence="2">May play the central regulatory role in sporulation. It may be an element of the effector pathway responsible for the activation of sporulation genes in response to nutritional stress. Spo0A may act in concert with spo0H (a sigma factor) to control the expression of some genes that are critical to the sporulation process.</text>
</comment>
<dbReference type="Gene3D" id="3.40.50.2300">
    <property type="match status" value="1"/>
</dbReference>
<dbReference type="eggNOG" id="COG3279">
    <property type="taxonomic scope" value="Bacteria"/>
</dbReference>
<gene>
    <name evidence="6" type="ordered locus">bpr_I2099</name>
</gene>
<reference evidence="6 7" key="1">
    <citation type="journal article" date="2010" name="PLoS ONE">
        <title>The glycobiome of the rumen bacterium Butyrivibrio proteoclasticus B316(T) highlights adaptation to a polysaccharide-rich environment.</title>
        <authorList>
            <person name="Kelly W.J."/>
            <person name="Leahy S.C."/>
            <person name="Altermann E."/>
            <person name="Yeoman C.J."/>
            <person name="Dunne J.C."/>
            <person name="Kong Z."/>
            <person name="Pacheco D.M."/>
            <person name="Li D."/>
            <person name="Noel S.J."/>
            <person name="Moon C.D."/>
            <person name="Cookson A.L."/>
            <person name="Attwood G.T."/>
        </authorList>
    </citation>
    <scope>NUCLEOTIDE SEQUENCE [LARGE SCALE GENOMIC DNA]</scope>
    <source>
        <strain evidence="7">ATCC 51982 / DSM 14932 / B316</strain>
    </source>
</reference>
<dbReference type="HOGENOM" id="CLU_000445_14_2_9"/>
<feature type="domain" description="Response regulatory" evidence="4">
    <location>
        <begin position="3"/>
        <end position="120"/>
    </location>
</feature>
<protein>
    <recommendedName>
        <fullName evidence="1">Stage 0 sporulation protein A homolog</fullName>
    </recommendedName>
</protein>
<feature type="domain" description="HTH LytTR-type" evidence="5">
    <location>
        <begin position="131"/>
        <end position="229"/>
    </location>
</feature>
<dbReference type="SMART" id="SM00448">
    <property type="entry name" value="REC"/>
    <property type="match status" value="1"/>
</dbReference>
<accession>E0RVI3</accession>
<evidence type="ECO:0000313" key="6">
    <source>
        <dbReference type="EMBL" id="ADL34832.1"/>
    </source>
</evidence>
<evidence type="ECO:0000256" key="1">
    <source>
        <dbReference type="ARBA" id="ARBA00018672"/>
    </source>
</evidence>
<evidence type="ECO:0000256" key="2">
    <source>
        <dbReference type="ARBA" id="ARBA00024867"/>
    </source>
</evidence>
<dbReference type="SMART" id="SM00850">
    <property type="entry name" value="LytTR"/>
    <property type="match status" value="1"/>
</dbReference>
<dbReference type="InterPro" id="IPR007492">
    <property type="entry name" value="LytTR_DNA-bd_dom"/>
</dbReference>
<feature type="modified residue" description="4-aspartylphosphate" evidence="3">
    <location>
        <position position="57"/>
    </location>
</feature>
<dbReference type="SUPFAM" id="SSF52172">
    <property type="entry name" value="CheY-like"/>
    <property type="match status" value="1"/>
</dbReference>
<dbReference type="CDD" id="cd00156">
    <property type="entry name" value="REC"/>
    <property type="match status" value="1"/>
</dbReference>
<dbReference type="InterPro" id="IPR011006">
    <property type="entry name" value="CheY-like_superfamily"/>
</dbReference>
<dbReference type="InterPro" id="IPR001789">
    <property type="entry name" value="Sig_transdc_resp-reg_receiver"/>
</dbReference>
<dbReference type="Pfam" id="PF00072">
    <property type="entry name" value="Response_reg"/>
    <property type="match status" value="1"/>
</dbReference>
<dbReference type="Proteomes" id="UP000001299">
    <property type="component" value="Chromosome 1"/>
</dbReference>
<dbReference type="GO" id="GO:0000156">
    <property type="term" value="F:phosphorelay response regulator activity"/>
    <property type="evidence" value="ECO:0007669"/>
    <property type="project" value="InterPro"/>
</dbReference>
<dbReference type="PANTHER" id="PTHR37299:SF1">
    <property type="entry name" value="STAGE 0 SPORULATION PROTEIN A HOMOLOG"/>
    <property type="match status" value="1"/>
</dbReference>
<proteinExistence type="predicted"/>
<name>E0RVI3_BUTPB</name>
<evidence type="ECO:0000259" key="5">
    <source>
        <dbReference type="PROSITE" id="PS50930"/>
    </source>
</evidence>
<dbReference type="GO" id="GO:0003677">
    <property type="term" value="F:DNA binding"/>
    <property type="evidence" value="ECO:0007669"/>
    <property type="project" value="InterPro"/>
</dbReference>
<dbReference type="PANTHER" id="PTHR37299">
    <property type="entry name" value="TRANSCRIPTIONAL REGULATOR-RELATED"/>
    <property type="match status" value="1"/>
</dbReference>